<evidence type="ECO:0000256" key="6">
    <source>
        <dbReference type="ARBA" id="ARBA00023136"/>
    </source>
</evidence>
<evidence type="ECO:0000256" key="8">
    <source>
        <dbReference type="SAM" id="Phobius"/>
    </source>
</evidence>
<dbReference type="Pfam" id="PF00691">
    <property type="entry name" value="OmpA"/>
    <property type="match status" value="1"/>
</dbReference>
<dbReference type="Gene3D" id="3.30.1330.60">
    <property type="entry name" value="OmpA-like domain"/>
    <property type="match status" value="1"/>
</dbReference>
<comment type="similarity">
    <text evidence="2">Belongs to the MotB family.</text>
</comment>
<gene>
    <name evidence="10" type="ORF">QO011_000534</name>
</gene>
<sequence length="278" mass="29524">MSRKKKGHAGGHGWFVTFADLMGLLMSFFVMLTAYSTMDQKKLQMVAGSMAQAFGTLKESRFAGVVEIDGIPTRPNMKHVDNVDISQATDHPAPRVRDVKVEGDVDPATEQRRASAAASIRQALQSSPDFTDLVNNVRIEETPKGLSIELVDQDGRSMFAAGSSAPNTRTLSTLARIAPVLARLPNRVELTGHTAWSGVSGNDADGDAASHWRLSSARALAVRDALAAAGVGDDRFAGVVGKADSQPAIADDPSLAMNRRVSILLLDTAPPVPDGLKP</sequence>
<dbReference type="PANTHER" id="PTHR30329:SF21">
    <property type="entry name" value="LIPOPROTEIN YIAD-RELATED"/>
    <property type="match status" value="1"/>
</dbReference>
<keyword evidence="6 7" id="KW-0472">Membrane</keyword>
<evidence type="ECO:0000313" key="11">
    <source>
        <dbReference type="Proteomes" id="UP001242480"/>
    </source>
</evidence>
<protein>
    <submittedName>
        <fullName evidence="10">Chemotaxis protein MotB</fullName>
    </submittedName>
</protein>
<comment type="caution">
    <text evidence="10">The sequence shown here is derived from an EMBL/GenBank/DDBJ whole genome shotgun (WGS) entry which is preliminary data.</text>
</comment>
<feature type="domain" description="OmpA-like" evidence="9">
    <location>
        <begin position="146"/>
        <end position="269"/>
    </location>
</feature>
<dbReference type="InterPro" id="IPR050330">
    <property type="entry name" value="Bact_OuterMem_StrucFunc"/>
</dbReference>
<keyword evidence="5 8" id="KW-1133">Transmembrane helix</keyword>
<comment type="subcellular location">
    <subcellularLocation>
        <location evidence="1">Cell membrane</location>
        <topology evidence="1">Single-pass membrane protein</topology>
    </subcellularLocation>
</comment>
<dbReference type="EMBL" id="JAUSVX010000001">
    <property type="protein sequence ID" value="MDQ0467539.1"/>
    <property type="molecule type" value="Genomic_DNA"/>
</dbReference>
<dbReference type="Pfam" id="PF13677">
    <property type="entry name" value="MotB_plug"/>
    <property type="match status" value="1"/>
</dbReference>
<name>A0ABU0IZW0_9HYPH</name>
<feature type="transmembrane region" description="Helical" evidence="8">
    <location>
        <begin position="12"/>
        <end position="35"/>
    </location>
</feature>
<dbReference type="PANTHER" id="PTHR30329">
    <property type="entry name" value="STATOR ELEMENT OF FLAGELLAR MOTOR COMPLEX"/>
    <property type="match status" value="1"/>
</dbReference>
<evidence type="ECO:0000256" key="1">
    <source>
        <dbReference type="ARBA" id="ARBA00004162"/>
    </source>
</evidence>
<dbReference type="PROSITE" id="PS51123">
    <property type="entry name" value="OMPA_2"/>
    <property type="match status" value="1"/>
</dbReference>
<dbReference type="InterPro" id="IPR025713">
    <property type="entry name" value="MotB-like_N_dom"/>
</dbReference>
<evidence type="ECO:0000256" key="2">
    <source>
        <dbReference type="ARBA" id="ARBA00008914"/>
    </source>
</evidence>
<evidence type="ECO:0000256" key="3">
    <source>
        <dbReference type="ARBA" id="ARBA00022475"/>
    </source>
</evidence>
<evidence type="ECO:0000259" key="9">
    <source>
        <dbReference type="PROSITE" id="PS51123"/>
    </source>
</evidence>
<reference evidence="10 11" key="1">
    <citation type="submission" date="2023-07" db="EMBL/GenBank/DDBJ databases">
        <title>Genomic Encyclopedia of Type Strains, Phase IV (KMG-IV): sequencing the most valuable type-strain genomes for metagenomic binning, comparative biology and taxonomic classification.</title>
        <authorList>
            <person name="Goeker M."/>
        </authorList>
    </citation>
    <scope>NUCLEOTIDE SEQUENCE [LARGE SCALE GENOMIC DNA]</scope>
    <source>
        <strain evidence="10 11">DSM 19619</strain>
    </source>
</reference>
<dbReference type="InterPro" id="IPR006665">
    <property type="entry name" value="OmpA-like"/>
</dbReference>
<organism evidence="10 11">
    <name type="scientific">Labrys wisconsinensis</name>
    <dbReference type="NCBI Taxonomy" id="425677"/>
    <lineage>
        <taxon>Bacteria</taxon>
        <taxon>Pseudomonadati</taxon>
        <taxon>Pseudomonadota</taxon>
        <taxon>Alphaproteobacteria</taxon>
        <taxon>Hyphomicrobiales</taxon>
        <taxon>Xanthobacteraceae</taxon>
        <taxon>Labrys</taxon>
    </lineage>
</organism>
<evidence type="ECO:0000256" key="7">
    <source>
        <dbReference type="PROSITE-ProRule" id="PRU00473"/>
    </source>
</evidence>
<accession>A0ABU0IZW0</accession>
<dbReference type="CDD" id="cd07185">
    <property type="entry name" value="OmpA_C-like"/>
    <property type="match status" value="1"/>
</dbReference>
<evidence type="ECO:0000256" key="4">
    <source>
        <dbReference type="ARBA" id="ARBA00022692"/>
    </source>
</evidence>
<dbReference type="InterPro" id="IPR036737">
    <property type="entry name" value="OmpA-like_sf"/>
</dbReference>
<evidence type="ECO:0000256" key="5">
    <source>
        <dbReference type="ARBA" id="ARBA00022989"/>
    </source>
</evidence>
<evidence type="ECO:0000313" key="10">
    <source>
        <dbReference type="EMBL" id="MDQ0467539.1"/>
    </source>
</evidence>
<keyword evidence="4 8" id="KW-0812">Transmembrane</keyword>
<keyword evidence="3" id="KW-1003">Cell membrane</keyword>
<dbReference type="RefSeq" id="WP_307267281.1">
    <property type="nucleotide sequence ID" value="NZ_JAUSVX010000001.1"/>
</dbReference>
<proteinExistence type="inferred from homology"/>
<dbReference type="Proteomes" id="UP001242480">
    <property type="component" value="Unassembled WGS sequence"/>
</dbReference>
<dbReference type="SUPFAM" id="SSF103088">
    <property type="entry name" value="OmpA-like"/>
    <property type="match status" value="1"/>
</dbReference>
<keyword evidence="11" id="KW-1185">Reference proteome</keyword>